<feature type="transmembrane region" description="Helical" evidence="1">
    <location>
        <begin position="236"/>
        <end position="265"/>
    </location>
</feature>
<dbReference type="GO" id="GO:0005886">
    <property type="term" value="C:plasma membrane"/>
    <property type="evidence" value="ECO:0007669"/>
    <property type="project" value="UniProtKB-SubCell"/>
</dbReference>
<keyword evidence="1" id="KW-0133">Cell shape</keyword>
<dbReference type="InterPro" id="IPR021260">
    <property type="entry name" value="Amj"/>
</dbReference>
<dbReference type="AlphaFoldDB" id="A0A7W2EMD8"/>
<gene>
    <name evidence="1" type="primary">amj</name>
    <name evidence="2" type="ORF">H3H36_24795</name>
</gene>
<feature type="transmembrane region" description="Helical" evidence="1">
    <location>
        <begin position="81"/>
        <end position="99"/>
    </location>
</feature>
<keyword evidence="1" id="KW-0472">Membrane</keyword>
<dbReference type="GO" id="GO:0071555">
    <property type="term" value="P:cell wall organization"/>
    <property type="evidence" value="ECO:0007669"/>
    <property type="project" value="UniProtKB-KW"/>
</dbReference>
<dbReference type="GO" id="GO:0008360">
    <property type="term" value="P:regulation of cell shape"/>
    <property type="evidence" value="ECO:0007669"/>
    <property type="project" value="UniProtKB-KW"/>
</dbReference>
<proteinExistence type="inferred from homology"/>
<keyword evidence="1" id="KW-0813">Transport</keyword>
<protein>
    <recommendedName>
        <fullName evidence="1">Lipid II flippase Amj</fullName>
    </recommendedName>
</protein>
<keyword evidence="3" id="KW-1185">Reference proteome</keyword>
<reference evidence="2 3" key="1">
    <citation type="submission" date="2020-07" db="EMBL/GenBank/DDBJ databases">
        <title>Novel species isolated from subtropical streams in China.</title>
        <authorList>
            <person name="Lu H."/>
        </authorList>
    </citation>
    <scope>NUCLEOTIDE SEQUENCE [LARGE SCALE GENOMIC DNA]</scope>
    <source>
        <strain evidence="2 3">FT3S</strain>
    </source>
</reference>
<dbReference type="GO" id="GO:0015648">
    <property type="term" value="F:lipid-linked peptidoglycan transporter activity"/>
    <property type="evidence" value="ECO:0007669"/>
    <property type="project" value="UniProtKB-UniRule"/>
</dbReference>
<dbReference type="UniPathway" id="UPA00219"/>
<dbReference type="HAMAP" id="MF_02077">
    <property type="entry name" value="Amj_flippase"/>
    <property type="match status" value="1"/>
</dbReference>
<evidence type="ECO:0000313" key="3">
    <source>
        <dbReference type="Proteomes" id="UP000566711"/>
    </source>
</evidence>
<dbReference type="Proteomes" id="UP000566711">
    <property type="component" value="Unassembled WGS sequence"/>
</dbReference>
<keyword evidence="1" id="KW-0961">Cell wall biogenesis/degradation</keyword>
<feature type="transmembrane region" description="Helical" evidence="1">
    <location>
        <begin position="6"/>
        <end position="25"/>
    </location>
</feature>
<dbReference type="Pfam" id="PF10997">
    <property type="entry name" value="Amj"/>
    <property type="match status" value="1"/>
</dbReference>
<dbReference type="GO" id="GO:0009252">
    <property type="term" value="P:peptidoglycan biosynthetic process"/>
    <property type="evidence" value="ECO:0007669"/>
    <property type="project" value="UniProtKB-UniRule"/>
</dbReference>
<feature type="transmembrane region" description="Helical" evidence="1">
    <location>
        <begin position="160"/>
        <end position="183"/>
    </location>
</feature>
<evidence type="ECO:0000256" key="1">
    <source>
        <dbReference type="HAMAP-Rule" id="MF_02077"/>
    </source>
</evidence>
<feature type="transmembrane region" description="Helical" evidence="1">
    <location>
        <begin position="195"/>
        <end position="215"/>
    </location>
</feature>
<keyword evidence="1" id="KW-0812">Transmembrane</keyword>
<comment type="function">
    <text evidence="1">Involved in peptidoglycan biosynthesis. Transports lipid-linked peptidoglycan precursors from the inner to the outer leaflet of the cytoplasmic membrane.</text>
</comment>
<name>A0A7W2EMD8_9BURK</name>
<comment type="caution">
    <text evidence="2">The sequence shown here is derived from an EMBL/GenBank/DDBJ whole genome shotgun (WGS) entry which is preliminary data.</text>
</comment>
<feature type="transmembrane region" description="Helical" evidence="1">
    <location>
        <begin position="37"/>
        <end position="61"/>
    </location>
</feature>
<accession>A0A7W2EMD8</accession>
<keyword evidence="1" id="KW-0573">Peptidoglycan synthesis</keyword>
<dbReference type="RefSeq" id="WP_182220721.1">
    <property type="nucleotide sequence ID" value="NZ_JACEZS010000034.1"/>
</dbReference>
<dbReference type="EMBL" id="JACEZS010000034">
    <property type="protein sequence ID" value="MBA5608566.1"/>
    <property type="molecule type" value="Genomic_DNA"/>
</dbReference>
<sequence>MDRQLFFICFLTFVIHIIGTLAYSVRIAGVRTRRIAVSLALFSILVLVSRTSNSFLGPFLAKRVESHIDLPFAADGLLHDFRWLLISASLATVAGALLIPTFQRVFCRAVAHFQVHRSISKLILHGFFKGGLSYVKDAASLPRAANVAGLRDAGSVSVSVTVLNVAAVALWTVGVFAALYAGVLDPSVRVTSSTLSSIINGGATVIMAVFIDPHMSGMTDDVIDGKVSETQFRRAVVWLVGSRLAGTALAQLLLVPSALLIVTVAKTI</sequence>
<comment type="similarity">
    <text evidence="1">Belongs to the Amj family.</text>
</comment>
<comment type="subcellular location">
    <subcellularLocation>
        <location evidence="1">Cell membrane</location>
        <topology evidence="1">Multi-pass membrane protein</topology>
    </subcellularLocation>
</comment>
<keyword evidence="1" id="KW-1133">Transmembrane helix</keyword>
<organism evidence="2 3">
    <name type="scientific">Rugamonas fusca</name>
    <dbReference type="NCBI Taxonomy" id="2758568"/>
    <lineage>
        <taxon>Bacteria</taxon>
        <taxon>Pseudomonadati</taxon>
        <taxon>Pseudomonadota</taxon>
        <taxon>Betaproteobacteria</taxon>
        <taxon>Burkholderiales</taxon>
        <taxon>Oxalobacteraceae</taxon>
        <taxon>Telluria group</taxon>
        <taxon>Rugamonas</taxon>
    </lineage>
</organism>
<keyword evidence="1" id="KW-1003">Cell membrane</keyword>
<comment type="pathway">
    <text evidence="1">Cell wall biogenesis; peptidoglycan biosynthesis.</text>
</comment>
<evidence type="ECO:0000313" key="2">
    <source>
        <dbReference type="EMBL" id="MBA5608566.1"/>
    </source>
</evidence>